<keyword evidence="3 5" id="KW-1133">Transmembrane helix</keyword>
<dbReference type="STRING" id="411945.GA0061102_105827"/>
<dbReference type="AlphaFoldDB" id="A0A1C3X519"/>
<proteinExistence type="predicted"/>
<feature type="transmembrane region" description="Helical" evidence="5">
    <location>
        <begin position="16"/>
        <end position="37"/>
    </location>
</feature>
<sequence length="80" mass="8636">MRLISPSFPSAGFDPIWIEAAMLLAALPTATNIFVIGQQYGVWQERASAMILITTVCSVVTVLLVLYLIKSGALPAQLFP</sequence>
<name>A0A1C3X519_9HYPH</name>
<dbReference type="GO" id="GO:0016020">
    <property type="term" value="C:membrane"/>
    <property type="evidence" value="ECO:0007669"/>
    <property type="project" value="UniProtKB-SubCell"/>
</dbReference>
<feature type="transmembrane region" description="Helical" evidence="5">
    <location>
        <begin position="49"/>
        <end position="69"/>
    </location>
</feature>
<dbReference type="InterPro" id="IPR038770">
    <property type="entry name" value="Na+/solute_symporter_sf"/>
</dbReference>
<evidence type="ECO:0000256" key="5">
    <source>
        <dbReference type="SAM" id="Phobius"/>
    </source>
</evidence>
<evidence type="ECO:0000256" key="3">
    <source>
        <dbReference type="ARBA" id="ARBA00022989"/>
    </source>
</evidence>
<evidence type="ECO:0000256" key="4">
    <source>
        <dbReference type="ARBA" id="ARBA00023136"/>
    </source>
</evidence>
<dbReference type="Proteomes" id="UP000199435">
    <property type="component" value="Unassembled WGS sequence"/>
</dbReference>
<dbReference type="Gene3D" id="1.20.1530.20">
    <property type="match status" value="1"/>
</dbReference>
<dbReference type="GO" id="GO:0055085">
    <property type="term" value="P:transmembrane transport"/>
    <property type="evidence" value="ECO:0007669"/>
    <property type="project" value="InterPro"/>
</dbReference>
<gene>
    <name evidence="6" type="ORF">GA0061102_105827</name>
</gene>
<comment type="subcellular location">
    <subcellularLocation>
        <location evidence="1">Membrane</location>
        <topology evidence="1">Multi-pass membrane protein</topology>
    </subcellularLocation>
</comment>
<keyword evidence="7" id="KW-1185">Reference proteome</keyword>
<evidence type="ECO:0000256" key="2">
    <source>
        <dbReference type="ARBA" id="ARBA00022692"/>
    </source>
</evidence>
<keyword evidence="2 5" id="KW-0812">Transmembrane</keyword>
<dbReference type="Pfam" id="PF03547">
    <property type="entry name" value="Mem_trans"/>
    <property type="match status" value="1"/>
</dbReference>
<evidence type="ECO:0000313" key="6">
    <source>
        <dbReference type="EMBL" id="SCB47329.1"/>
    </source>
</evidence>
<reference evidence="7" key="1">
    <citation type="submission" date="2016-08" db="EMBL/GenBank/DDBJ databases">
        <authorList>
            <person name="Varghese N."/>
            <person name="Submissions Spin"/>
        </authorList>
    </citation>
    <scope>NUCLEOTIDE SEQUENCE [LARGE SCALE GENOMIC DNA]</scope>
    <source>
        <strain evidence="7">HAMBI 2971</strain>
    </source>
</reference>
<protein>
    <submittedName>
        <fullName evidence="6">Membrane transport protein</fullName>
    </submittedName>
</protein>
<dbReference type="EMBL" id="FMAH01000058">
    <property type="protein sequence ID" value="SCB47329.1"/>
    <property type="molecule type" value="Genomic_DNA"/>
</dbReference>
<evidence type="ECO:0000256" key="1">
    <source>
        <dbReference type="ARBA" id="ARBA00004141"/>
    </source>
</evidence>
<dbReference type="InterPro" id="IPR004776">
    <property type="entry name" value="Mem_transp_PIN-like"/>
</dbReference>
<evidence type="ECO:0000313" key="7">
    <source>
        <dbReference type="Proteomes" id="UP000199435"/>
    </source>
</evidence>
<accession>A0A1C3X519</accession>
<keyword evidence="4 5" id="KW-0472">Membrane</keyword>
<organism evidence="6 7">
    <name type="scientific">Rhizobium miluonense</name>
    <dbReference type="NCBI Taxonomy" id="411945"/>
    <lineage>
        <taxon>Bacteria</taxon>
        <taxon>Pseudomonadati</taxon>
        <taxon>Pseudomonadota</taxon>
        <taxon>Alphaproteobacteria</taxon>
        <taxon>Hyphomicrobiales</taxon>
        <taxon>Rhizobiaceae</taxon>
        <taxon>Rhizobium/Agrobacterium group</taxon>
        <taxon>Rhizobium</taxon>
    </lineage>
</organism>